<evidence type="ECO:0000256" key="5">
    <source>
        <dbReference type="ARBA" id="ARBA00022842"/>
    </source>
</evidence>
<proteinExistence type="inferred from homology"/>
<dbReference type="PROSITE" id="PS51371">
    <property type="entry name" value="CBS"/>
    <property type="match status" value="2"/>
</dbReference>
<evidence type="ECO:0000259" key="10">
    <source>
        <dbReference type="PROSITE" id="PS51371"/>
    </source>
</evidence>
<feature type="domain" description="CBS" evidence="10">
    <location>
        <begin position="137"/>
        <end position="199"/>
    </location>
</feature>
<evidence type="ECO:0000256" key="2">
    <source>
        <dbReference type="ARBA" id="ARBA00009749"/>
    </source>
</evidence>
<dbReference type="InterPro" id="IPR038076">
    <property type="entry name" value="MgtE_N_sf"/>
</dbReference>
<keyword evidence="8" id="KW-0129">CBS domain</keyword>
<sequence>METTLSPLRQALQEGDTLKLKRLLEETHPQDLLAVWNDLEGEHRYVVLTLLPKDRAAEVFANLPAEAQAEYLKTLPPWRVQELLEELSLDDLADALQAVEEEDPALFRRLKEALDPKTRAEVEELTRYEEDEAGGLMTPEYVAVREGMTVEEVIRFLRRAAPDAETIYYIYVVDEAGRLKGVLSLRDLIVADPKTKVAEIMNPKVVFARTDTDQEEVARLMADYDFTVLPVVDEDGVLVGIVTVDDVLDVLEEEATEDIHRLAAVDVPDLVYSQASPIALWMARVRWLVILILTGMVTSSILQGFESLLEAVTALAFYVPVLIGTGGNTGNQSATLIIRALATRDLDLKDWRRVLLKEGAVGFLLGLTLALFLLGKVVLDGQWALVPVVGLALFLIVLFANLVGALLPFALRRLGVDPALLSNPLIATLTDVTGLLIYLTLARLLLNLA</sequence>
<name>A0A4Y9F7A9_9DEIN</name>
<dbReference type="InterPro" id="IPR046342">
    <property type="entry name" value="CBS_dom_sf"/>
</dbReference>
<gene>
    <name evidence="11" type="primary">mgtE</name>
    <name evidence="11" type="ORF">E0687_12790</name>
</gene>
<keyword evidence="5 9" id="KW-0460">Magnesium</keyword>
<reference evidence="11 12" key="1">
    <citation type="submission" date="2019-03" db="EMBL/GenBank/DDBJ databases">
        <title>Thermus tengchongensis species for the arsenic transformation mechanism.</title>
        <authorList>
            <person name="Yuan G.C."/>
        </authorList>
    </citation>
    <scope>NUCLEOTIDE SEQUENCE [LARGE SCALE GENOMIC DNA]</scope>
    <source>
        <strain evidence="11 12">15W</strain>
    </source>
</reference>
<evidence type="ECO:0000256" key="7">
    <source>
        <dbReference type="ARBA" id="ARBA00023136"/>
    </source>
</evidence>
<dbReference type="NCBIfam" id="TIGR00400">
    <property type="entry name" value="mgtE"/>
    <property type="match status" value="1"/>
</dbReference>
<dbReference type="FunFam" id="3.10.580.10:FF:000025">
    <property type="entry name" value="Magnesium transporter MgtE"/>
    <property type="match status" value="1"/>
</dbReference>
<comment type="similarity">
    <text evidence="2 9">Belongs to the SLC41A transporter family.</text>
</comment>
<dbReference type="Gene3D" id="1.25.60.10">
    <property type="entry name" value="MgtE N-terminal domain-like"/>
    <property type="match status" value="1"/>
</dbReference>
<dbReference type="Pfam" id="PF01769">
    <property type="entry name" value="MgtE"/>
    <property type="match status" value="1"/>
</dbReference>
<keyword evidence="9" id="KW-0479">Metal-binding</keyword>
<dbReference type="AlphaFoldDB" id="A0A4Y9F7A9"/>
<dbReference type="SMART" id="SM00116">
    <property type="entry name" value="CBS"/>
    <property type="match status" value="2"/>
</dbReference>
<dbReference type="GO" id="GO:0015095">
    <property type="term" value="F:magnesium ion transmembrane transporter activity"/>
    <property type="evidence" value="ECO:0007669"/>
    <property type="project" value="UniProtKB-UniRule"/>
</dbReference>
<evidence type="ECO:0000313" key="12">
    <source>
        <dbReference type="Proteomes" id="UP000297668"/>
    </source>
</evidence>
<evidence type="ECO:0000256" key="6">
    <source>
        <dbReference type="ARBA" id="ARBA00022989"/>
    </source>
</evidence>
<comment type="function">
    <text evidence="9">Acts as a magnesium transporter.</text>
</comment>
<keyword evidence="9" id="KW-1003">Cell membrane</keyword>
<dbReference type="EMBL" id="SJZF01000039">
    <property type="protein sequence ID" value="TFU25026.1"/>
    <property type="molecule type" value="Genomic_DNA"/>
</dbReference>
<dbReference type="SUPFAM" id="SSF54631">
    <property type="entry name" value="CBS-domain pair"/>
    <property type="match status" value="1"/>
</dbReference>
<dbReference type="SUPFAM" id="SSF158791">
    <property type="entry name" value="MgtE N-terminal domain-like"/>
    <property type="match status" value="1"/>
</dbReference>
<dbReference type="CDD" id="cd04606">
    <property type="entry name" value="CBS_pair_Mg_transporter"/>
    <property type="match status" value="1"/>
</dbReference>
<comment type="caution">
    <text evidence="11">The sequence shown here is derived from an EMBL/GenBank/DDBJ whole genome shotgun (WGS) entry which is preliminary data.</text>
</comment>
<feature type="transmembrane region" description="Helical" evidence="9">
    <location>
        <begin position="359"/>
        <end position="379"/>
    </location>
</feature>
<dbReference type="InterPro" id="IPR000644">
    <property type="entry name" value="CBS_dom"/>
</dbReference>
<dbReference type="Gene3D" id="1.10.357.20">
    <property type="entry name" value="SLC41 divalent cation transporters, integral membrane domain"/>
    <property type="match status" value="1"/>
</dbReference>
<feature type="transmembrane region" description="Helical" evidence="9">
    <location>
        <begin position="423"/>
        <end position="446"/>
    </location>
</feature>
<accession>A0A4Y9F7A9</accession>
<keyword evidence="3 9" id="KW-0813">Transport</keyword>
<dbReference type="InterPro" id="IPR006668">
    <property type="entry name" value="Mg_transptr_MgtE_intracell_dom"/>
</dbReference>
<dbReference type="Gene3D" id="3.10.580.10">
    <property type="entry name" value="CBS-domain"/>
    <property type="match status" value="1"/>
</dbReference>
<dbReference type="InterPro" id="IPR006669">
    <property type="entry name" value="MgtE_transporter"/>
</dbReference>
<protein>
    <recommendedName>
        <fullName evidence="9">Magnesium transporter MgtE</fullName>
    </recommendedName>
</protein>
<comment type="subunit">
    <text evidence="9">Homodimer.</text>
</comment>
<feature type="domain" description="CBS" evidence="10">
    <location>
        <begin position="201"/>
        <end position="257"/>
    </location>
</feature>
<dbReference type="RefSeq" id="WP_135261107.1">
    <property type="nucleotide sequence ID" value="NZ_SJZF01000039.1"/>
</dbReference>
<dbReference type="InterPro" id="IPR036739">
    <property type="entry name" value="SLC41_membr_dom_sf"/>
</dbReference>
<comment type="subcellular location">
    <subcellularLocation>
        <location evidence="9">Cell membrane</location>
        <topology evidence="9">Multi-pass membrane protein</topology>
    </subcellularLocation>
    <subcellularLocation>
        <location evidence="1">Membrane</location>
        <topology evidence="1">Multi-pass membrane protein</topology>
    </subcellularLocation>
</comment>
<dbReference type="SMART" id="SM00924">
    <property type="entry name" value="MgtE_N"/>
    <property type="match status" value="1"/>
</dbReference>
<feature type="transmembrane region" description="Helical" evidence="9">
    <location>
        <begin position="317"/>
        <end position="338"/>
    </location>
</feature>
<dbReference type="PANTHER" id="PTHR43773:SF1">
    <property type="entry name" value="MAGNESIUM TRANSPORTER MGTE"/>
    <property type="match status" value="1"/>
</dbReference>
<feature type="transmembrane region" description="Helical" evidence="9">
    <location>
        <begin position="385"/>
        <end position="411"/>
    </location>
</feature>
<dbReference type="Proteomes" id="UP000297668">
    <property type="component" value="Unassembled WGS sequence"/>
</dbReference>
<keyword evidence="4 9" id="KW-0812">Transmembrane</keyword>
<dbReference type="InterPro" id="IPR006667">
    <property type="entry name" value="SLC41_membr_dom"/>
</dbReference>
<feature type="transmembrane region" description="Helical" evidence="9">
    <location>
        <begin position="287"/>
        <end position="305"/>
    </location>
</feature>
<dbReference type="SUPFAM" id="SSF161093">
    <property type="entry name" value="MgtE membrane domain-like"/>
    <property type="match status" value="1"/>
</dbReference>
<evidence type="ECO:0000313" key="11">
    <source>
        <dbReference type="EMBL" id="TFU25026.1"/>
    </source>
</evidence>
<dbReference type="GO" id="GO:0005886">
    <property type="term" value="C:plasma membrane"/>
    <property type="evidence" value="ECO:0007669"/>
    <property type="project" value="UniProtKB-SubCell"/>
</dbReference>
<keyword evidence="7 9" id="KW-0472">Membrane</keyword>
<dbReference type="Pfam" id="PF03448">
    <property type="entry name" value="MgtE_N"/>
    <property type="match status" value="1"/>
</dbReference>
<evidence type="ECO:0000256" key="1">
    <source>
        <dbReference type="ARBA" id="ARBA00004141"/>
    </source>
</evidence>
<evidence type="ECO:0000256" key="8">
    <source>
        <dbReference type="PROSITE-ProRule" id="PRU00703"/>
    </source>
</evidence>
<evidence type="ECO:0000256" key="3">
    <source>
        <dbReference type="ARBA" id="ARBA00022448"/>
    </source>
</evidence>
<dbReference type="GO" id="GO:0046872">
    <property type="term" value="F:metal ion binding"/>
    <property type="evidence" value="ECO:0007669"/>
    <property type="project" value="UniProtKB-KW"/>
</dbReference>
<dbReference type="PANTHER" id="PTHR43773">
    <property type="entry name" value="MAGNESIUM TRANSPORTER MGTE"/>
    <property type="match status" value="1"/>
</dbReference>
<dbReference type="Pfam" id="PF00571">
    <property type="entry name" value="CBS"/>
    <property type="match status" value="2"/>
</dbReference>
<evidence type="ECO:0000256" key="4">
    <source>
        <dbReference type="ARBA" id="ARBA00022692"/>
    </source>
</evidence>
<keyword evidence="6 9" id="KW-1133">Transmembrane helix</keyword>
<organism evidence="11 12">
    <name type="scientific">Thermus tengchongensis</name>
    <dbReference type="NCBI Taxonomy" id="1214928"/>
    <lineage>
        <taxon>Bacteria</taxon>
        <taxon>Thermotogati</taxon>
        <taxon>Deinococcota</taxon>
        <taxon>Deinococci</taxon>
        <taxon>Thermales</taxon>
        <taxon>Thermaceae</taxon>
        <taxon>Thermus</taxon>
    </lineage>
</organism>
<evidence type="ECO:0000256" key="9">
    <source>
        <dbReference type="RuleBase" id="RU362011"/>
    </source>
</evidence>